<dbReference type="EMBL" id="CDHN01000001">
    <property type="protein sequence ID" value="CEJ82830.1"/>
    <property type="molecule type" value="Genomic_DNA"/>
</dbReference>
<name>A0A0A1T9G6_9HYPO</name>
<feature type="region of interest" description="Disordered" evidence="2">
    <location>
        <begin position="1"/>
        <end position="366"/>
    </location>
</feature>
<accession>A0A0A1T9G6</accession>
<dbReference type="InterPro" id="IPR000742">
    <property type="entry name" value="EGF"/>
</dbReference>
<dbReference type="PROSITE" id="PS01186">
    <property type="entry name" value="EGF_2"/>
    <property type="match status" value="1"/>
</dbReference>
<evidence type="ECO:0000256" key="1">
    <source>
        <dbReference type="PROSITE-ProRule" id="PRU00076"/>
    </source>
</evidence>
<keyword evidence="1" id="KW-0245">EGF-like domain</keyword>
<dbReference type="PROSITE" id="PS00022">
    <property type="entry name" value="EGF_1"/>
    <property type="match status" value="1"/>
</dbReference>
<dbReference type="Proteomes" id="UP000039046">
    <property type="component" value="Unassembled WGS sequence"/>
</dbReference>
<feature type="region of interest" description="Disordered" evidence="2">
    <location>
        <begin position="746"/>
        <end position="783"/>
    </location>
</feature>
<comment type="caution">
    <text evidence="1">Lacks conserved residue(s) required for the propagation of feature annotation.</text>
</comment>
<dbReference type="Gene3D" id="2.10.25.10">
    <property type="entry name" value="Laminin"/>
    <property type="match status" value="1"/>
</dbReference>
<feature type="compositionally biased region" description="Low complexity" evidence="2">
    <location>
        <begin position="151"/>
        <end position="174"/>
    </location>
</feature>
<protein>
    <recommendedName>
        <fullName evidence="4">EGF-like domain-containing protein</fullName>
    </recommendedName>
</protein>
<feature type="transmembrane region" description="Helical" evidence="3">
    <location>
        <begin position="541"/>
        <end position="561"/>
    </location>
</feature>
<evidence type="ECO:0000256" key="3">
    <source>
        <dbReference type="SAM" id="Phobius"/>
    </source>
</evidence>
<feature type="compositionally biased region" description="Low complexity" evidence="2">
    <location>
        <begin position="248"/>
        <end position="265"/>
    </location>
</feature>
<keyword evidence="6" id="KW-1185">Reference proteome</keyword>
<organism evidence="5 6">
    <name type="scientific">[Torrubiella] hemipterigena</name>
    <dbReference type="NCBI Taxonomy" id="1531966"/>
    <lineage>
        <taxon>Eukaryota</taxon>
        <taxon>Fungi</taxon>
        <taxon>Dikarya</taxon>
        <taxon>Ascomycota</taxon>
        <taxon>Pezizomycotina</taxon>
        <taxon>Sordariomycetes</taxon>
        <taxon>Hypocreomycetidae</taxon>
        <taxon>Hypocreales</taxon>
        <taxon>Clavicipitaceae</taxon>
        <taxon>Clavicipitaceae incertae sedis</taxon>
        <taxon>'Torrubiella' clade</taxon>
    </lineage>
</organism>
<dbReference type="PROSITE" id="PS50026">
    <property type="entry name" value="EGF_3"/>
    <property type="match status" value="1"/>
</dbReference>
<feature type="compositionally biased region" description="Polar residues" evidence="2">
    <location>
        <begin position="62"/>
        <end position="76"/>
    </location>
</feature>
<keyword evidence="3" id="KW-1133">Transmembrane helix</keyword>
<gene>
    <name evidence="5" type="ORF">VHEMI02876</name>
</gene>
<dbReference type="HOGENOM" id="CLU_332651_0_0_1"/>
<feature type="compositionally biased region" description="Basic and acidic residues" evidence="2">
    <location>
        <begin position="1"/>
        <end position="10"/>
    </location>
</feature>
<dbReference type="CDD" id="cd00054">
    <property type="entry name" value="EGF_CA"/>
    <property type="match status" value="1"/>
</dbReference>
<keyword evidence="3" id="KW-0812">Transmembrane</keyword>
<keyword evidence="3" id="KW-0472">Membrane</keyword>
<dbReference type="AlphaFoldDB" id="A0A0A1T9G6"/>
<evidence type="ECO:0000313" key="6">
    <source>
        <dbReference type="Proteomes" id="UP000039046"/>
    </source>
</evidence>
<evidence type="ECO:0000256" key="2">
    <source>
        <dbReference type="SAM" id="MobiDB-lite"/>
    </source>
</evidence>
<dbReference type="STRING" id="1531966.A0A0A1T9G6"/>
<feature type="compositionally biased region" description="Polar residues" evidence="2">
    <location>
        <begin position="766"/>
        <end position="776"/>
    </location>
</feature>
<feature type="compositionally biased region" description="Basic and acidic residues" evidence="2">
    <location>
        <begin position="752"/>
        <end position="763"/>
    </location>
</feature>
<sequence>MNNYDNDRNMGEQQRQPAPMRYPRGQDPRERPDGRPPYDGYNRPPPGQPMRSPMHGQMGHHMQNNNQGRMPQQYQDPNYDRDQQYSPQGPYSPQGQPQNYGPPQQRGPPQSQGQRRPGPPTGRPMNSPRGPPPHGAQGYNQPPGNYPPGPRAGQRPPGGQPMQGQQQRPQGPTPIFVSPVRTDPHTQVDGQTAPPRGNLPPQAAPPSPASAWPLGGSQERAPQQQSQQQQRRQQQQQQAQQPQPPQPVYQQSQQQQQRTPEQSTPAGESLHSRSHGSYASSAAIPEAWGTGIAAPVPGQRDVQHSDTYQGGPPQTVVEQAPRPVVEDNRSQQPADRVAVAEKATVPQSHTYTTTTPTPTTTSETSTTQHDMLKAYAAASSSETSAKEVTKKAPIVTTRESFDGAPPKLDVNLKPSDGRGSMSSLSDLILRATKLATIIDKDHQQRPRSKMIDVTTYSHDKSGYMTDTTGKLSQENGNSEFSDMLASFPPPSTAPPTNGNRGPGPWFQRVSQHLRPIEMEKVEMQEDVPAPKKGRRCCGMPVWAFIILMFLLLCAIAAAVIIPLEMFVFKGFGGMGQEPSPTEKCKSSLPCMNGGTSVLSDGTCSCICTGGFTGVNCNTVAAIGCATTNLVGQNGEVEVSNVTVGIAIPRLVADASANYSLALSGTQILAKFSKTSLSCLAQNALVTFNGSSGRPDANSPSKHLVMNNMPTVQQAITPLVDVPTRRQITHSGRVAERGLQYSDLLGMSNSKLRSRDNKPKEAPPPKDSSNNKGTPSKDNALPGFKTTDKILDFARVAVLYILQQQNLDAATKAQEELQKFFQKSLTGDAKHGTLVTEKDAANVTIGGPNSINLVKLSIILA</sequence>
<dbReference type="PANTHER" id="PTHR17178:SF0">
    <property type="entry name" value="SERGLYCIN"/>
    <property type="match status" value="1"/>
</dbReference>
<evidence type="ECO:0000313" key="5">
    <source>
        <dbReference type="EMBL" id="CEJ82830.1"/>
    </source>
</evidence>
<feature type="compositionally biased region" description="Basic and acidic residues" evidence="2">
    <location>
        <begin position="24"/>
        <end position="36"/>
    </location>
</feature>
<feature type="compositionally biased region" description="Low complexity" evidence="2">
    <location>
        <begin position="209"/>
        <end position="241"/>
    </location>
</feature>
<dbReference type="PANTHER" id="PTHR17178">
    <property type="entry name" value="SECRETORY GRANULE PROTEOGLYCAN CORE PROTEIN"/>
    <property type="match status" value="1"/>
</dbReference>
<dbReference type="OrthoDB" id="283575at2759"/>
<reference evidence="5 6" key="1">
    <citation type="journal article" date="2015" name="Genome Announc.">
        <title>Draft Genome Sequence and Gene Annotation of the Entomopathogenic Fungus Verticillium hemipterigenum.</title>
        <authorList>
            <person name="Horn F."/>
            <person name="Habel A."/>
            <person name="Scharf D.H."/>
            <person name="Dworschak J."/>
            <person name="Brakhage A.A."/>
            <person name="Guthke R."/>
            <person name="Hertweck C."/>
            <person name="Linde J."/>
        </authorList>
    </citation>
    <scope>NUCLEOTIDE SEQUENCE [LARGE SCALE GENOMIC DNA]</scope>
</reference>
<keyword evidence="1" id="KW-1015">Disulfide bond</keyword>
<feature type="disulfide bond" evidence="1">
    <location>
        <begin position="607"/>
        <end position="616"/>
    </location>
</feature>
<feature type="region of interest" description="Disordered" evidence="2">
    <location>
        <begin position="397"/>
        <end position="420"/>
    </location>
</feature>
<feature type="compositionally biased region" description="Low complexity" evidence="2">
    <location>
        <begin position="84"/>
        <end position="116"/>
    </location>
</feature>
<proteinExistence type="predicted"/>
<feature type="domain" description="EGF-like" evidence="4">
    <location>
        <begin position="580"/>
        <end position="617"/>
    </location>
</feature>
<feature type="compositionally biased region" description="Low complexity" evidence="2">
    <location>
        <begin position="344"/>
        <end position="366"/>
    </location>
</feature>
<evidence type="ECO:0000259" key="4">
    <source>
        <dbReference type="PROSITE" id="PS50026"/>
    </source>
</evidence>